<dbReference type="SUPFAM" id="SSF48726">
    <property type="entry name" value="Immunoglobulin"/>
    <property type="match status" value="2"/>
</dbReference>
<feature type="non-terminal residue" evidence="10">
    <location>
        <position position="122"/>
    </location>
</feature>
<keyword evidence="5" id="KW-0472">Membrane</keyword>
<evidence type="ECO:0000256" key="8">
    <source>
        <dbReference type="ARBA" id="ARBA00023319"/>
    </source>
</evidence>
<dbReference type="EMBL" id="NCKV01062431">
    <property type="protein sequence ID" value="RWR99716.1"/>
    <property type="molecule type" value="Genomic_DNA"/>
</dbReference>
<feature type="domain" description="Ig-like" evidence="9">
    <location>
        <begin position="1"/>
        <end position="31"/>
    </location>
</feature>
<keyword evidence="6" id="KW-1015">Disulfide bond</keyword>
<dbReference type="SMART" id="SM00408">
    <property type="entry name" value="IGc2"/>
    <property type="match status" value="1"/>
</dbReference>
<dbReference type="PANTHER" id="PTHR12231">
    <property type="entry name" value="CTX-RELATED TYPE I TRANSMEMBRANE PROTEIN"/>
    <property type="match status" value="1"/>
</dbReference>
<dbReference type="InterPro" id="IPR013783">
    <property type="entry name" value="Ig-like_fold"/>
</dbReference>
<keyword evidence="3" id="KW-0732">Signal</keyword>
<evidence type="ECO:0000256" key="2">
    <source>
        <dbReference type="ARBA" id="ARBA00022475"/>
    </source>
</evidence>
<evidence type="ECO:0000256" key="1">
    <source>
        <dbReference type="ARBA" id="ARBA00004236"/>
    </source>
</evidence>
<dbReference type="Pfam" id="PF13927">
    <property type="entry name" value="Ig_3"/>
    <property type="match status" value="1"/>
</dbReference>
<keyword evidence="7" id="KW-0325">Glycoprotein</keyword>
<comment type="subcellular location">
    <subcellularLocation>
        <location evidence="1">Cell membrane</location>
    </subcellularLocation>
</comment>
<dbReference type="InterPro" id="IPR007110">
    <property type="entry name" value="Ig-like_dom"/>
</dbReference>
<evidence type="ECO:0000256" key="7">
    <source>
        <dbReference type="ARBA" id="ARBA00023180"/>
    </source>
</evidence>
<feature type="domain" description="Ig-like" evidence="9">
    <location>
        <begin position="33"/>
        <end position="120"/>
    </location>
</feature>
<dbReference type="Proteomes" id="UP000288716">
    <property type="component" value="Unassembled WGS sequence"/>
</dbReference>
<evidence type="ECO:0000256" key="4">
    <source>
        <dbReference type="ARBA" id="ARBA00022737"/>
    </source>
</evidence>
<dbReference type="InterPro" id="IPR036179">
    <property type="entry name" value="Ig-like_dom_sf"/>
</dbReference>
<dbReference type="InterPro" id="IPR051170">
    <property type="entry name" value="Neural/epithelial_adhesion"/>
</dbReference>
<dbReference type="GO" id="GO:0098609">
    <property type="term" value="P:cell-cell adhesion"/>
    <property type="evidence" value="ECO:0007669"/>
    <property type="project" value="UniProtKB-ARBA"/>
</dbReference>
<comment type="caution">
    <text evidence="10">The sequence shown here is derived from an EMBL/GenBank/DDBJ whole genome shotgun (WGS) entry which is preliminary data.</text>
</comment>
<dbReference type="VEuPathDB" id="VectorBase:LDEU014545"/>
<dbReference type="AlphaFoldDB" id="A0A443Q9J7"/>
<dbReference type="PROSITE" id="PS50835">
    <property type="entry name" value="IG_LIKE"/>
    <property type="match status" value="2"/>
</dbReference>
<dbReference type="Pfam" id="PF07679">
    <property type="entry name" value="I-set"/>
    <property type="match status" value="1"/>
</dbReference>
<evidence type="ECO:0000256" key="3">
    <source>
        <dbReference type="ARBA" id="ARBA00022729"/>
    </source>
</evidence>
<dbReference type="GO" id="GO:0005886">
    <property type="term" value="C:plasma membrane"/>
    <property type="evidence" value="ECO:0007669"/>
    <property type="project" value="UniProtKB-SubCell"/>
</dbReference>
<dbReference type="InterPro" id="IPR003598">
    <property type="entry name" value="Ig_sub2"/>
</dbReference>
<sequence>MSTLVIDTVQKHDSGNYTCIVNNDVGEDKYTVPLLVKVAMKWLKAPKDQKAVVGKELVIECAVYGFPTPRIKWIKSGSKSVVSNQEKLVFTKISVSDAGEYECIAENGVDSELQKSVKVSVV</sequence>
<evidence type="ECO:0000256" key="5">
    <source>
        <dbReference type="ARBA" id="ARBA00023136"/>
    </source>
</evidence>
<dbReference type="OrthoDB" id="5982258at2759"/>
<keyword evidence="2" id="KW-1003">Cell membrane</keyword>
<dbReference type="SMART" id="SM00409">
    <property type="entry name" value="IG"/>
    <property type="match status" value="1"/>
</dbReference>
<evidence type="ECO:0000259" key="9">
    <source>
        <dbReference type="PROSITE" id="PS50835"/>
    </source>
</evidence>
<proteinExistence type="predicted"/>
<dbReference type="InterPro" id="IPR003599">
    <property type="entry name" value="Ig_sub"/>
</dbReference>
<evidence type="ECO:0000313" key="10">
    <source>
        <dbReference type="EMBL" id="RWR99716.1"/>
    </source>
</evidence>
<dbReference type="FunFam" id="2.60.40.10:FF:000005">
    <property type="entry name" value="Neuronal cell adhesion molecule"/>
    <property type="match status" value="1"/>
</dbReference>
<dbReference type="Gene3D" id="2.60.40.10">
    <property type="entry name" value="Immunoglobulins"/>
    <property type="match status" value="2"/>
</dbReference>
<accession>A0A443Q9J7</accession>
<evidence type="ECO:0000256" key="6">
    <source>
        <dbReference type="ARBA" id="ARBA00023157"/>
    </source>
</evidence>
<gene>
    <name evidence="10" type="ORF">B4U80_11225</name>
</gene>
<keyword evidence="11" id="KW-1185">Reference proteome</keyword>
<dbReference type="STRING" id="299467.A0A443Q9J7"/>
<name>A0A443Q9J7_9ACAR</name>
<dbReference type="PANTHER" id="PTHR12231:SF253">
    <property type="entry name" value="DPR-INTERACTING PROTEIN ETA, ISOFORM B-RELATED"/>
    <property type="match status" value="1"/>
</dbReference>
<reference evidence="10 11" key="1">
    <citation type="journal article" date="2018" name="Gigascience">
        <title>Genomes of trombidid mites reveal novel predicted allergens and laterally-transferred genes associated with secondary metabolism.</title>
        <authorList>
            <person name="Dong X."/>
            <person name="Chaisiri K."/>
            <person name="Xia D."/>
            <person name="Armstrong S.D."/>
            <person name="Fang Y."/>
            <person name="Donnelly M.J."/>
            <person name="Kadowaki T."/>
            <person name="McGarry J.W."/>
            <person name="Darby A.C."/>
            <person name="Makepeace B.L."/>
        </authorList>
    </citation>
    <scope>NUCLEOTIDE SEQUENCE [LARGE SCALE GENOMIC DNA]</scope>
    <source>
        <strain evidence="10">UoL-UT</strain>
    </source>
</reference>
<organism evidence="10 11">
    <name type="scientific">Leptotrombidium deliense</name>
    <dbReference type="NCBI Taxonomy" id="299467"/>
    <lineage>
        <taxon>Eukaryota</taxon>
        <taxon>Metazoa</taxon>
        <taxon>Ecdysozoa</taxon>
        <taxon>Arthropoda</taxon>
        <taxon>Chelicerata</taxon>
        <taxon>Arachnida</taxon>
        <taxon>Acari</taxon>
        <taxon>Acariformes</taxon>
        <taxon>Trombidiformes</taxon>
        <taxon>Prostigmata</taxon>
        <taxon>Anystina</taxon>
        <taxon>Parasitengona</taxon>
        <taxon>Trombiculoidea</taxon>
        <taxon>Trombiculidae</taxon>
        <taxon>Leptotrombidium</taxon>
    </lineage>
</organism>
<protein>
    <submittedName>
        <fullName evidence="10">Down syndrome cell adhesion molecule-like protein Dscam2</fullName>
    </submittedName>
</protein>
<dbReference type="InterPro" id="IPR013098">
    <property type="entry name" value="Ig_I-set"/>
</dbReference>
<keyword evidence="8" id="KW-0393">Immunoglobulin domain</keyword>
<keyword evidence="4" id="KW-0677">Repeat</keyword>
<evidence type="ECO:0000313" key="11">
    <source>
        <dbReference type="Proteomes" id="UP000288716"/>
    </source>
</evidence>